<proteinExistence type="predicted"/>
<sequence length="160" mass="18481">MKYLLANRLKPIEHKKYDDMGKPFKLLESRVPNLKHGETYVIFLKREQRRELGGQINMLSRISHMEEFNQFPAKLISDTSDMQRSQNSSTTSSDCLLKDLVPDSLKEVERSLKILGPLADESFSIYMDRLSYLLSLLFTTCRCFLRRLSGSPSRKIICGS</sequence>
<organism evidence="1 2">
    <name type="scientific">Glossina pallidipes</name>
    <name type="common">Tsetse fly</name>
    <dbReference type="NCBI Taxonomy" id="7398"/>
    <lineage>
        <taxon>Eukaryota</taxon>
        <taxon>Metazoa</taxon>
        <taxon>Ecdysozoa</taxon>
        <taxon>Arthropoda</taxon>
        <taxon>Hexapoda</taxon>
        <taxon>Insecta</taxon>
        <taxon>Pterygota</taxon>
        <taxon>Neoptera</taxon>
        <taxon>Endopterygota</taxon>
        <taxon>Diptera</taxon>
        <taxon>Brachycera</taxon>
        <taxon>Muscomorpha</taxon>
        <taxon>Hippoboscoidea</taxon>
        <taxon>Glossinidae</taxon>
        <taxon>Glossina</taxon>
    </lineage>
</organism>
<dbReference type="EnsemblMetazoa" id="GPAI031691-RA">
    <property type="protein sequence ID" value="GPAI031691-PA"/>
    <property type="gene ID" value="GPAI031691"/>
</dbReference>
<reference evidence="2" key="1">
    <citation type="submission" date="2014-03" db="EMBL/GenBank/DDBJ databases">
        <authorList>
            <person name="Aksoy S."/>
            <person name="Warren W."/>
            <person name="Wilson R.K."/>
        </authorList>
    </citation>
    <scope>NUCLEOTIDE SEQUENCE [LARGE SCALE GENOMIC DNA]</scope>
    <source>
        <strain evidence="2">IAEA</strain>
    </source>
</reference>
<reference evidence="1" key="2">
    <citation type="submission" date="2020-05" db="UniProtKB">
        <authorList>
            <consortium name="EnsemblMetazoa"/>
        </authorList>
    </citation>
    <scope>IDENTIFICATION</scope>
    <source>
        <strain evidence="1">IAEA</strain>
    </source>
</reference>
<evidence type="ECO:0000313" key="2">
    <source>
        <dbReference type="Proteomes" id="UP000092445"/>
    </source>
</evidence>
<dbReference type="Proteomes" id="UP000092445">
    <property type="component" value="Unassembled WGS sequence"/>
</dbReference>
<protein>
    <submittedName>
        <fullName evidence="1">Uncharacterized protein</fullName>
    </submittedName>
</protein>
<dbReference type="VEuPathDB" id="VectorBase:GPAI031691"/>
<evidence type="ECO:0000313" key="1">
    <source>
        <dbReference type="EnsemblMetazoa" id="GPAI031691-PA"/>
    </source>
</evidence>
<dbReference type="AlphaFoldDB" id="A0A1B0A1L1"/>
<keyword evidence="2" id="KW-1185">Reference proteome</keyword>
<accession>A0A1B0A1L1</accession>
<name>A0A1B0A1L1_GLOPL</name>